<dbReference type="Proteomes" id="UP001183643">
    <property type="component" value="Unassembled WGS sequence"/>
</dbReference>
<evidence type="ECO:0000256" key="1">
    <source>
        <dbReference type="SAM" id="MobiDB-lite"/>
    </source>
</evidence>
<comment type="caution">
    <text evidence="2">The sequence shown here is derived from an EMBL/GenBank/DDBJ whole genome shotgun (WGS) entry which is preliminary data.</text>
</comment>
<evidence type="ECO:0000313" key="2">
    <source>
        <dbReference type="EMBL" id="MDR7277640.1"/>
    </source>
</evidence>
<accession>A0AAE3YQ64</accession>
<dbReference type="EMBL" id="JAVDYB010000001">
    <property type="protein sequence ID" value="MDR7277640.1"/>
    <property type="molecule type" value="Genomic_DNA"/>
</dbReference>
<keyword evidence="3" id="KW-1185">Reference proteome</keyword>
<proteinExistence type="predicted"/>
<sequence length="275" mass="29287">MAHARSTRKPRKKYQPTPEQIAATEERDRALHAEAAAAMADPDVIRQRVAQALGPGIPAQIRRWSLRNVLLILSQAEQRGITLTDVDTKSGWAKRGRRPAKGQTGLRIVRPVGAIDSDDSTDEATDAPATDAQDESIVRFRMVPRWDISQTVPFSTSGDDSTDAVCSGCDAAPGEPCRPACICLACGAPAAPDESPADALWNNLTDQITRAGYRFVWPDGSIGPAEVRADHDARAAYAGIAALSPEGLADLAVILGEIITRASRRRAALAPPAAP</sequence>
<evidence type="ECO:0000313" key="3">
    <source>
        <dbReference type="Proteomes" id="UP001183643"/>
    </source>
</evidence>
<gene>
    <name evidence="2" type="ORF">J2S41_004418</name>
</gene>
<organism evidence="2 3">
    <name type="scientific">Catenuloplanes atrovinosus</name>
    <dbReference type="NCBI Taxonomy" id="137266"/>
    <lineage>
        <taxon>Bacteria</taxon>
        <taxon>Bacillati</taxon>
        <taxon>Actinomycetota</taxon>
        <taxon>Actinomycetes</taxon>
        <taxon>Micromonosporales</taxon>
        <taxon>Micromonosporaceae</taxon>
        <taxon>Catenuloplanes</taxon>
    </lineage>
</organism>
<feature type="compositionally biased region" description="Basic residues" evidence="1">
    <location>
        <begin position="1"/>
        <end position="14"/>
    </location>
</feature>
<reference evidence="2" key="1">
    <citation type="submission" date="2023-07" db="EMBL/GenBank/DDBJ databases">
        <title>Sequencing the genomes of 1000 actinobacteria strains.</title>
        <authorList>
            <person name="Klenk H.-P."/>
        </authorList>
    </citation>
    <scope>NUCLEOTIDE SEQUENCE</scope>
    <source>
        <strain evidence="2">DSM 44707</strain>
    </source>
</reference>
<name>A0AAE3YQ64_9ACTN</name>
<protein>
    <submittedName>
        <fullName evidence="2">Uncharacterized protein</fullName>
    </submittedName>
</protein>
<feature type="region of interest" description="Disordered" evidence="1">
    <location>
        <begin position="1"/>
        <end position="26"/>
    </location>
</feature>
<dbReference type="AlphaFoldDB" id="A0AAE3YQ64"/>
<dbReference type="RefSeq" id="WP_310370050.1">
    <property type="nucleotide sequence ID" value="NZ_JAVDYB010000001.1"/>
</dbReference>